<keyword evidence="5" id="KW-1185">Reference proteome</keyword>
<dbReference type="SMART" id="SM00278">
    <property type="entry name" value="HhH1"/>
    <property type="match status" value="2"/>
</dbReference>
<feature type="domain" description="Helix-hairpin-helix DNA-binding motif class 1" evidence="3">
    <location>
        <begin position="114"/>
        <end position="133"/>
    </location>
</feature>
<reference evidence="4 5" key="1">
    <citation type="submission" date="2022-11" db="EMBL/GenBank/DDBJ databases">
        <authorList>
            <person name="Caiyu Z."/>
        </authorList>
    </citation>
    <scope>NUCLEOTIDE SEQUENCE [LARGE SCALE GENOMIC DNA]</scope>
    <source>
        <strain evidence="4 5">YR-4</strain>
    </source>
</reference>
<keyword evidence="2" id="KW-0472">Membrane</keyword>
<dbReference type="Pfam" id="PF12836">
    <property type="entry name" value="HHH_3"/>
    <property type="match status" value="1"/>
</dbReference>
<evidence type="ECO:0000256" key="1">
    <source>
        <dbReference type="SAM" id="MobiDB-lite"/>
    </source>
</evidence>
<dbReference type="InterPro" id="IPR051675">
    <property type="entry name" value="Endo/Exo/Phosphatase_dom_1"/>
</dbReference>
<feature type="compositionally biased region" description="Basic and acidic residues" evidence="1">
    <location>
        <begin position="60"/>
        <end position="71"/>
    </location>
</feature>
<keyword evidence="2" id="KW-0812">Transmembrane</keyword>
<evidence type="ECO:0000313" key="5">
    <source>
        <dbReference type="Proteomes" id="UP001082703"/>
    </source>
</evidence>
<dbReference type="PANTHER" id="PTHR21180">
    <property type="entry name" value="ENDONUCLEASE/EXONUCLEASE/PHOSPHATASE FAMILY DOMAIN-CONTAINING PROTEIN 1"/>
    <property type="match status" value="1"/>
</dbReference>
<accession>A0ABT4BQI4</accession>
<evidence type="ECO:0000256" key="2">
    <source>
        <dbReference type="SAM" id="Phobius"/>
    </source>
</evidence>
<keyword evidence="2" id="KW-1133">Transmembrane helix</keyword>
<dbReference type="InterPro" id="IPR004509">
    <property type="entry name" value="Competence_ComEA_HhH"/>
</dbReference>
<feature type="region of interest" description="Disordered" evidence="1">
    <location>
        <begin position="43"/>
        <end position="71"/>
    </location>
</feature>
<dbReference type="Proteomes" id="UP001082703">
    <property type="component" value="Unassembled WGS sequence"/>
</dbReference>
<gene>
    <name evidence="4" type="ORF">OUY18_02620</name>
</gene>
<feature type="transmembrane region" description="Helical" evidence="2">
    <location>
        <begin position="12"/>
        <end position="30"/>
    </location>
</feature>
<name>A0ABT4BQI4_9FIRM</name>
<evidence type="ECO:0000259" key="3">
    <source>
        <dbReference type="SMART" id="SM00278"/>
    </source>
</evidence>
<feature type="domain" description="Helix-hairpin-helix DNA-binding motif class 1" evidence="3">
    <location>
        <begin position="84"/>
        <end position="103"/>
    </location>
</feature>
<dbReference type="RefSeq" id="WP_268057146.1">
    <property type="nucleotide sequence ID" value="NZ_JAPOHA010000002.1"/>
</dbReference>
<dbReference type="SUPFAM" id="SSF47781">
    <property type="entry name" value="RuvA domain 2-like"/>
    <property type="match status" value="1"/>
</dbReference>
<comment type="caution">
    <text evidence="4">The sequence shown here is derived from an EMBL/GenBank/DDBJ whole genome shotgun (WGS) entry which is preliminary data.</text>
</comment>
<sequence>MDEDTLQTRYLIVIAAFLCALIIGYNAFYVPEAMNVTVAADSTSSGEEAYTPQAVSGLPPKEREMQSKAESRVGKVNINTATAQQLCELDGIGSVMSKRIIDYRQQKGKFKSIEELKNVSGIGEKTFAKLKDHITV</sequence>
<evidence type="ECO:0000313" key="4">
    <source>
        <dbReference type="EMBL" id="MCY1713149.1"/>
    </source>
</evidence>
<dbReference type="NCBIfam" id="TIGR00426">
    <property type="entry name" value="competence protein ComEA helix-hairpin-helix repeat region"/>
    <property type="match status" value="1"/>
</dbReference>
<dbReference type="PANTHER" id="PTHR21180:SF32">
    <property type="entry name" value="ENDONUCLEASE_EXONUCLEASE_PHOSPHATASE FAMILY DOMAIN-CONTAINING PROTEIN 1"/>
    <property type="match status" value="1"/>
</dbReference>
<dbReference type="Gene3D" id="1.10.150.320">
    <property type="entry name" value="Photosystem II 12 kDa extrinsic protein"/>
    <property type="match status" value="1"/>
</dbReference>
<dbReference type="InterPro" id="IPR010994">
    <property type="entry name" value="RuvA_2-like"/>
</dbReference>
<protein>
    <submittedName>
        <fullName evidence="4">Helix-hairpin-helix domain-containing protein</fullName>
    </submittedName>
</protein>
<dbReference type="EMBL" id="JAPOHA010000002">
    <property type="protein sequence ID" value="MCY1713149.1"/>
    <property type="molecule type" value="Genomic_DNA"/>
</dbReference>
<dbReference type="InterPro" id="IPR003583">
    <property type="entry name" value="Hlx-hairpin-Hlx_DNA-bd_motif"/>
</dbReference>
<organism evidence="4 5">
    <name type="scientific">Caproiciproducens galactitolivorans</name>
    <dbReference type="NCBI Taxonomy" id="642589"/>
    <lineage>
        <taxon>Bacteria</taxon>
        <taxon>Bacillati</taxon>
        <taxon>Bacillota</taxon>
        <taxon>Clostridia</taxon>
        <taxon>Eubacteriales</taxon>
        <taxon>Acutalibacteraceae</taxon>
        <taxon>Caproiciproducens</taxon>
    </lineage>
</organism>
<proteinExistence type="predicted"/>